<sequence length="175" mass="20568">MTKGAQHLKTFAYILHDIKYLEPVHHEAFLSQAVYPDRHEPSILTTDAWLDRLLIHQYGTSLKARRDHLKYVHGIHRLGPIVIDAHTDFVMFPLTSSQHKNALWLNLNATICFSTPETRSGYETRIHFNDGTFKDVSHDIRFCEKQYEKTLAVLDKMQKIRRHPELYFNIQSKIK</sequence>
<evidence type="ECO:0000313" key="1">
    <source>
        <dbReference type="EMBL" id="SHM10471.1"/>
    </source>
</evidence>
<name>A0A1M7G2G6_9BACL</name>
<dbReference type="InterPro" id="IPR010461">
    <property type="entry name" value="ComK"/>
</dbReference>
<protein>
    <submittedName>
        <fullName evidence="1">ComK protein</fullName>
    </submittedName>
</protein>
<dbReference type="Proteomes" id="UP000184206">
    <property type="component" value="Unassembled WGS sequence"/>
</dbReference>
<dbReference type="AlphaFoldDB" id="A0A1M7G2G6"/>
<keyword evidence="2" id="KW-1185">Reference proteome</keyword>
<reference evidence="1 2" key="1">
    <citation type="submission" date="2016-11" db="EMBL/GenBank/DDBJ databases">
        <authorList>
            <person name="Jaros S."/>
            <person name="Januszkiewicz K."/>
            <person name="Wedrychowicz H."/>
        </authorList>
    </citation>
    <scope>NUCLEOTIDE SEQUENCE [LARGE SCALE GENOMIC DNA]</scope>
    <source>
        <strain evidence="1 2">DSM 16010</strain>
    </source>
</reference>
<dbReference type="GO" id="GO:0030420">
    <property type="term" value="P:establishment of competence for transformation"/>
    <property type="evidence" value="ECO:0007669"/>
    <property type="project" value="InterPro"/>
</dbReference>
<organism evidence="1 2">
    <name type="scientific">Lacicoccus alkaliphilus DSM 16010</name>
    <dbReference type="NCBI Taxonomy" id="1123231"/>
    <lineage>
        <taxon>Bacteria</taxon>
        <taxon>Bacillati</taxon>
        <taxon>Bacillota</taxon>
        <taxon>Bacilli</taxon>
        <taxon>Bacillales</taxon>
        <taxon>Salinicoccaceae</taxon>
        <taxon>Lacicoccus</taxon>
    </lineage>
</organism>
<dbReference type="STRING" id="1123231.SAMN02745189_01557"/>
<dbReference type="Pfam" id="PF06338">
    <property type="entry name" value="ComK"/>
    <property type="match status" value="1"/>
</dbReference>
<evidence type="ECO:0000313" key="2">
    <source>
        <dbReference type="Proteomes" id="UP000184206"/>
    </source>
</evidence>
<gene>
    <name evidence="1" type="ORF">SAMN02745189_01557</name>
</gene>
<proteinExistence type="predicted"/>
<accession>A0A1M7G2G6</accession>
<dbReference type="EMBL" id="FRCF01000005">
    <property type="protein sequence ID" value="SHM10471.1"/>
    <property type="molecule type" value="Genomic_DNA"/>
</dbReference>